<protein>
    <submittedName>
        <fullName evidence="2">Uncharacterized protein</fullName>
    </submittedName>
</protein>
<feature type="region of interest" description="Disordered" evidence="1">
    <location>
        <begin position="120"/>
        <end position="150"/>
    </location>
</feature>
<gene>
    <name evidence="2" type="ORF">EUA98_19170</name>
</gene>
<feature type="compositionally biased region" description="Basic and acidic residues" evidence="1">
    <location>
        <begin position="120"/>
        <end position="139"/>
    </location>
</feature>
<name>A0A4Q5MV40_9MICO</name>
<dbReference type="RefSeq" id="WP_130104284.1">
    <property type="nucleotide sequence ID" value="NZ_SDWW01000086.1"/>
</dbReference>
<sequence>MVSLVLQRRSDLDPAARHEPFHSIDADVPIGIELSDGSVATSSYGRSFLNAESTDLAGPLLQPQGGGGGDREYEMSYWLTPLPPPGDLVVMVASVPLDLPEGSVVVPAHALAEAADRHRTLWPREPDRPHGPRAERRPEVPSGGWFARVLGPGQTREANWF</sequence>
<dbReference type="AlphaFoldDB" id="A0A4Q5MV40"/>
<reference evidence="2 3" key="1">
    <citation type="submission" date="2019-01" db="EMBL/GenBank/DDBJ databases">
        <title>Novel species of Cellulomonas.</title>
        <authorList>
            <person name="Liu Q."/>
            <person name="Xin Y.-H."/>
        </authorList>
    </citation>
    <scope>NUCLEOTIDE SEQUENCE [LARGE SCALE GENOMIC DNA]</scope>
    <source>
        <strain evidence="2 3">HLT2-17</strain>
    </source>
</reference>
<dbReference type="Proteomes" id="UP000293764">
    <property type="component" value="Unassembled WGS sequence"/>
</dbReference>
<keyword evidence="3" id="KW-1185">Reference proteome</keyword>
<dbReference type="OrthoDB" id="4829644at2"/>
<accession>A0A4Q5MV40</accession>
<organism evidence="2 3">
    <name type="scientific">Pengzhenrongella frigida</name>
    <dbReference type="NCBI Taxonomy" id="1259133"/>
    <lineage>
        <taxon>Bacteria</taxon>
        <taxon>Bacillati</taxon>
        <taxon>Actinomycetota</taxon>
        <taxon>Actinomycetes</taxon>
        <taxon>Micrococcales</taxon>
        <taxon>Pengzhenrongella</taxon>
    </lineage>
</organism>
<dbReference type="EMBL" id="SDWW01000086">
    <property type="protein sequence ID" value="RYV49370.1"/>
    <property type="molecule type" value="Genomic_DNA"/>
</dbReference>
<evidence type="ECO:0000313" key="2">
    <source>
        <dbReference type="EMBL" id="RYV49370.1"/>
    </source>
</evidence>
<evidence type="ECO:0000313" key="3">
    <source>
        <dbReference type="Proteomes" id="UP000293764"/>
    </source>
</evidence>
<evidence type="ECO:0000256" key="1">
    <source>
        <dbReference type="SAM" id="MobiDB-lite"/>
    </source>
</evidence>
<comment type="caution">
    <text evidence="2">The sequence shown here is derived from an EMBL/GenBank/DDBJ whole genome shotgun (WGS) entry which is preliminary data.</text>
</comment>
<proteinExistence type="predicted"/>